<dbReference type="PANTHER" id="PTHR33371:SF15">
    <property type="entry name" value="LIPOPROTEIN LPRN"/>
    <property type="match status" value="1"/>
</dbReference>
<dbReference type="EMBL" id="LN868938">
    <property type="protein sequence ID" value="CRY75022.1"/>
    <property type="molecule type" value="Genomic_DNA"/>
</dbReference>
<dbReference type="RefSeq" id="WP_060590950.1">
    <property type="nucleotide sequence ID" value="NZ_CP031418.1"/>
</dbReference>
<reference evidence="3" key="1">
    <citation type="submission" date="2015-03" db="EMBL/GenBank/DDBJ databases">
        <authorList>
            <consortium name="Pathogen Informatics"/>
        </authorList>
    </citation>
    <scope>NUCLEOTIDE SEQUENCE [LARGE SCALE GENOMIC DNA]</scope>
    <source>
        <strain evidence="3">NCTC11134</strain>
    </source>
</reference>
<accession>A0A0H5NIU4</accession>
<dbReference type="AlphaFoldDB" id="A0A0H5NIU4"/>
<sequence>MRVFAPSEAGRGARRWRIGVLALALVVVGCGFDPSDHTLPGTGVRGAHYRLVVEFESLLSLPAGATVRSNGAEVGAVEQIRLDGHAALADLDIRAEVGLPVGTRAELRQTTVLGDIYIALLPPPHPGTDLLRDGDRIPLRDTETGPQIEQILERMAAFVNGGSATRTQDALEQLVAMMPADPAETSSLAAQLGTDLAATVEHLPDLDRMIAATDAVSARLHRMREEVGFLFSETARRRLDRVPQFMTAVLNVVIDVNTLTTGLDWLIPRLPHINEALEKAATLLREPSPDASTWAGNGARLSELMTGKVVPFLGAPALNVRRIGVTGSPSGEVDALILLRLIGVLP</sequence>
<protein>
    <submittedName>
        <fullName evidence="2">Virulence factor Mce family protein</fullName>
    </submittedName>
</protein>
<proteinExistence type="predicted"/>
<feature type="domain" description="Mce/MlaD" evidence="1">
    <location>
        <begin position="48"/>
        <end position="123"/>
    </location>
</feature>
<gene>
    <name evidence="2" type="ORF">ERS450000_01110</name>
</gene>
<organism evidence="2 3">
    <name type="scientific">Nocardia farcinica</name>
    <dbReference type="NCBI Taxonomy" id="37329"/>
    <lineage>
        <taxon>Bacteria</taxon>
        <taxon>Bacillati</taxon>
        <taxon>Actinomycetota</taxon>
        <taxon>Actinomycetes</taxon>
        <taxon>Mycobacteriales</taxon>
        <taxon>Nocardiaceae</taxon>
        <taxon>Nocardia</taxon>
    </lineage>
</organism>
<dbReference type="Proteomes" id="UP000057820">
    <property type="component" value="Chromosome 1"/>
</dbReference>
<dbReference type="PROSITE" id="PS51257">
    <property type="entry name" value="PROKAR_LIPOPROTEIN"/>
    <property type="match status" value="1"/>
</dbReference>
<evidence type="ECO:0000259" key="1">
    <source>
        <dbReference type="Pfam" id="PF02470"/>
    </source>
</evidence>
<dbReference type="InterPro" id="IPR052336">
    <property type="entry name" value="MlaD_Phospholipid_Transporter"/>
</dbReference>
<dbReference type="Pfam" id="PF02470">
    <property type="entry name" value="MlaD"/>
    <property type="match status" value="1"/>
</dbReference>
<dbReference type="KEGG" id="nfr:ERS450000_01110"/>
<evidence type="ECO:0000313" key="2">
    <source>
        <dbReference type="EMBL" id="CRY75022.1"/>
    </source>
</evidence>
<dbReference type="GO" id="GO:0005576">
    <property type="term" value="C:extracellular region"/>
    <property type="evidence" value="ECO:0007669"/>
    <property type="project" value="TreeGrafter"/>
</dbReference>
<evidence type="ECO:0000313" key="3">
    <source>
        <dbReference type="Proteomes" id="UP000057820"/>
    </source>
</evidence>
<dbReference type="PANTHER" id="PTHR33371">
    <property type="entry name" value="INTERMEMBRANE PHOSPHOLIPID TRANSPORT SYSTEM BINDING PROTEIN MLAD-RELATED"/>
    <property type="match status" value="1"/>
</dbReference>
<name>A0A0H5NIU4_NOCFR</name>
<dbReference type="InterPro" id="IPR003399">
    <property type="entry name" value="Mce/MlaD"/>
</dbReference>